<dbReference type="Pfam" id="PF14905">
    <property type="entry name" value="OMP_b-brl_3"/>
    <property type="match status" value="1"/>
</dbReference>
<sequence length="793" mass="89714">MSSCIKSFLLIVLICFFGLVAFGQQNLKLNLKLISKDDNTPLTFAKISLVNAQGNAEFLGLSDTEGKYTFVVPEAFNGKLRLTTFPIGYEGYTSPVLIFTKDYINDTVYLIKKAIALNEVKIVQQQIIKDGEKLIYRPKLDQFSASTSSVELFSKLPGISLVGGKLKLNGKEGTLILIDGRGELASQAQQLEILTALSSDKIEKIEVISTASSRYDANITSIINVITKKEKGNSTLRGNFSQPLYMNNKTFGNEFLSGGASTNLNFKVRNVRASLLFNINNTRRLEDSDYKNVVYDVLSYNYTTNSKSLRFVVSPNLTLDYDINTRSSIGVNADISIVPSLKRTTIENYNFLNYQSNHLDSVVRVDNDYNNKRSAIQLSGNYKYLLNKSKSTNLYLNFIYSYNPYSISNHLKKLSSVGGSGEIINNFNSYTDIVNVSLIIADLVKSKKISTEFGLKSNTLDNNTNQVFKAQDTKFNYSEQLSSAFFSSRFKFGKYLIVVGVRGELLNSNSLFSENNNSQELGQNYFKIYPNLLLQKSFDNNLTASIGYTKKIRRPFLNDLNPSSRISSFATSFAGRIDYKPIFSDIIEAQLRYKELGLTFYYDQSSTRPVFLPTEDPFTYKVTNLNKLHKFAISADKGFKVSSFLSGNIVANYSYSKHEASDIIYFRNGFNVFEITGSGDFILGKKTKLQVEIYYTAKMYTEYTVYRALLSNTLTLRQLLLKDKWSMNISLNDPFGLEKNKSDSFFDSQFSTGKALSNQRVFSLQMVYNFPFGQKFKNQNYKKKIDGEIRDQQ</sequence>
<feature type="domain" description="Outer membrane protein beta-barrel" evidence="1">
    <location>
        <begin position="389"/>
        <end position="768"/>
    </location>
</feature>
<comment type="caution">
    <text evidence="2">The sequence shown here is derived from an EMBL/GenBank/DDBJ whole genome shotgun (WGS) entry which is preliminary data.</text>
</comment>
<name>A0ABW5MET2_9SPHI</name>
<dbReference type="Proteomes" id="UP001597461">
    <property type="component" value="Unassembled WGS sequence"/>
</dbReference>
<organism evidence="2 3">
    <name type="scientific">Pedobacter vanadiisoli</name>
    <dbReference type="NCBI Taxonomy" id="1761975"/>
    <lineage>
        <taxon>Bacteria</taxon>
        <taxon>Pseudomonadati</taxon>
        <taxon>Bacteroidota</taxon>
        <taxon>Sphingobacteriia</taxon>
        <taxon>Sphingobacteriales</taxon>
        <taxon>Sphingobacteriaceae</taxon>
        <taxon>Pedobacter</taxon>
    </lineage>
</organism>
<evidence type="ECO:0000313" key="2">
    <source>
        <dbReference type="EMBL" id="MFD2580861.1"/>
    </source>
</evidence>
<dbReference type="EMBL" id="JBHULL010000001">
    <property type="protein sequence ID" value="MFD2580861.1"/>
    <property type="molecule type" value="Genomic_DNA"/>
</dbReference>
<dbReference type="InterPro" id="IPR041700">
    <property type="entry name" value="OMP_b-brl_3"/>
</dbReference>
<accession>A0ABW5MET2</accession>
<dbReference type="SUPFAM" id="SSF56935">
    <property type="entry name" value="Porins"/>
    <property type="match status" value="1"/>
</dbReference>
<keyword evidence="3" id="KW-1185">Reference proteome</keyword>
<protein>
    <submittedName>
        <fullName evidence="2">Outer membrane beta-barrel protein</fullName>
    </submittedName>
</protein>
<reference evidence="3" key="1">
    <citation type="journal article" date="2019" name="Int. J. Syst. Evol. Microbiol.">
        <title>The Global Catalogue of Microorganisms (GCM) 10K type strain sequencing project: providing services to taxonomists for standard genome sequencing and annotation.</title>
        <authorList>
            <consortium name="The Broad Institute Genomics Platform"/>
            <consortium name="The Broad Institute Genome Sequencing Center for Infectious Disease"/>
            <person name="Wu L."/>
            <person name="Ma J."/>
        </authorList>
    </citation>
    <scope>NUCLEOTIDE SEQUENCE [LARGE SCALE GENOMIC DNA]</scope>
    <source>
        <strain evidence="3">KCTC 42866</strain>
    </source>
</reference>
<gene>
    <name evidence="2" type="ORF">ACFSR6_00055</name>
</gene>
<proteinExistence type="predicted"/>
<evidence type="ECO:0000259" key="1">
    <source>
        <dbReference type="Pfam" id="PF14905"/>
    </source>
</evidence>
<dbReference type="RefSeq" id="WP_379073525.1">
    <property type="nucleotide sequence ID" value="NZ_JBHULL010000001.1"/>
</dbReference>
<evidence type="ECO:0000313" key="3">
    <source>
        <dbReference type="Proteomes" id="UP001597461"/>
    </source>
</evidence>